<sequence>MPSISIFEFIPISLFSFQSEVPLSSYPDVDFHINKIMAATKMWFSKHNENYTFLPLGGESIAVWLLVATLSDSDTQHDNQMNDCQTNPVGWWRLALLVKNMVILGSALGPRAAAIGASASHGIIGTHDGLVYMWELSTGTKLGSLHYFKELGPYVNGKELVDVSGVVQSVSPTMTIRRKSTNEIVPKRDITIADKSKKSVVVSLWNDHATNVGYHDYHGKVASMACIGSDISPSSKGGVRSMYYDRVSLSHVTSNPSLGEDKPSFFSIRAYISFIKPEQTMWYQACKTCNKKVTDAIESGYIMVVKVSDDSGEACLALFNEQAERIFGCSADELDKLKSQEGEENRFQQKLKEAIWVPHLFRISVAQHEYMNEKRQWITARAVVAVDFAAESRLLLEEISKMKTSQ</sequence>
<dbReference type="GO" id="GO:0003677">
    <property type="term" value="F:DNA binding"/>
    <property type="evidence" value="ECO:0007669"/>
    <property type="project" value="UniProtKB-KW"/>
</dbReference>
<keyword evidence="3" id="KW-0863">Zinc-finger</keyword>
<dbReference type="SUPFAM" id="SSF50249">
    <property type="entry name" value="Nucleic acid-binding proteins"/>
    <property type="match status" value="2"/>
</dbReference>
<evidence type="ECO:0000256" key="1">
    <source>
        <dbReference type="ARBA" id="ARBA00005690"/>
    </source>
</evidence>
<dbReference type="FunFam" id="2.40.50.140:FF:000644">
    <property type="match status" value="1"/>
</dbReference>
<dbReference type="InterPro" id="IPR013955">
    <property type="entry name" value="Rep_factor-A_C"/>
</dbReference>
<dbReference type="AlphaFoldDB" id="A0A438JME1"/>
<dbReference type="CDD" id="cd04476">
    <property type="entry name" value="RPA1_DBD_C"/>
    <property type="match status" value="1"/>
</dbReference>
<dbReference type="PANTHER" id="PTHR22715">
    <property type="entry name" value="TRANSFORMING GROWTH FACTOR BETA REGULATED GENE 1"/>
    <property type="match status" value="1"/>
</dbReference>
<dbReference type="GO" id="GO:0008270">
    <property type="term" value="F:zinc ion binding"/>
    <property type="evidence" value="ECO:0007669"/>
    <property type="project" value="UniProtKB-KW"/>
</dbReference>
<evidence type="ECO:0000313" key="9">
    <source>
        <dbReference type="Proteomes" id="UP000288805"/>
    </source>
</evidence>
<feature type="domain" description="Replication factor A C-terminal" evidence="6">
    <location>
        <begin position="265"/>
        <end position="298"/>
    </location>
</feature>
<organism evidence="8 9">
    <name type="scientific">Vitis vinifera</name>
    <name type="common">Grape</name>
    <dbReference type="NCBI Taxonomy" id="29760"/>
    <lineage>
        <taxon>Eukaryota</taxon>
        <taxon>Viridiplantae</taxon>
        <taxon>Streptophyta</taxon>
        <taxon>Embryophyta</taxon>
        <taxon>Tracheophyta</taxon>
        <taxon>Spermatophyta</taxon>
        <taxon>Magnoliopsida</taxon>
        <taxon>eudicotyledons</taxon>
        <taxon>Gunneridae</taxon>
        <taxon>Pentapetalae</taxon>
        <taxon>rosids</taxon>
        <taxon>Vitales</taxon>
        <taxon>Vitaceae</taxon>
        <taxon>Viteae</taxon>
        <taxon>Vitis</taxon>
    </lineage>
</organism>
<dbReference type="PANTHER" id="PTHR22715:SF1">
    <property type="entry name" value="DNA BINDING PROTEIN"/>
    <property type="match status" value="1"/>
</dbReference>
<accession>A0A438JME1</accession>
<evidence type="ECO:0000256" key="2">
    <source>
        <dbReference type="ARBA" id="ARBA00022723"/>
    </source>
</evidence>
<keyword evidence="2" id="KW-0479">Metal-binding</keyword>
<dbReference type="Pfam" id="PF16900">
    <property type="entry name" value="REPA_OB_2"/>
    <property type="match status" value="1"/>
</dbReference>
<dbReference type="InterPro" id="IPR047192">
    <property type="entry name" value="Euk_RPA1_DBD_C"/>
</dbReference>
<evidence type="ECO:0000256" key="4">
    <source>
        <dbReference type="ARBA" id="ARBA00022833"/>
    </source>
</evidence>
<name>A0A438JME1_VITVI</name>
<dbReference type="InterPro" id="IPR031657">
    <property type="entry name" value="REPA_OB_2"/>
</dbReference>
<evidence type="ECO:0000256" key="5">
    <source>
        <dbReference type="ARBA" id="ARBA00023125"/>
    </source>
</evidence>
<dbReference type="EMBL" id="QGNW01000035">
    <property type="protein sequence ID" value="RVX10140.1"/>
    <property type="molecule type" value="Genomic_DNA"/>
</dbReference>
<evidence type="ECO:0000256" key="3">
    <source>
        <dbReference type="ARBA" id="ARBA00022771"/>
    </source>
</evidence>
<feature type="domain" description="Replication protein A OB" evidence="7">
    <location>
        <begin position="156"/>
        <end position="212"/>
    </location>
</feature>
<comment type="caution">
    <text evidence="8">The sequence shown here is derived from an EMBL/GenBank/DDBJ whole genome shotgun (WGS) entry which is preliminary data.</text>
</comment>
<dbReference type="Gene3D" id="2.40.50.140">
    <property type="entry name" value="Nucleic acid-binding proteins"/>
    <property type="match status" value="2"/>
</dbReference>
<dbReference type="Proteomes" id="UP000288805">
    <property type="component" value="Unassembled WGS sequence"/>
</dbReference>
<evidence type="ECO:0000313" key="8">
    <source>
        <dbReference type="EMBL" id="RVX10140.1"/>
    </source>
</evidence>
<keyword evidence="5 8" id="KW-0238">DNA-binding</keyword>
<reference evidence="8 9" key="1">
    <citation type="journal article" date="2018" name="PLoS Genet.">
        <title>Population sequencing reveals clonal diversity and ancestral inbreeding in the grapevine cultivar Chardonnay.</title>
        <authorList>
            <person name="Roach M.J."/>
            <person name="Johnson D.L."/>
            <person name="Bohlmann J."/>
            <person name="van Vuuren H.J."/>
            <person name="Jones S.J."/>
            <person name="Pretorius I.S."/>
            <person name="Schmidt S.A."/>
            <person name="Borneman A.R."/>
        </authorList>
    </citation>
    <scope>NUCLEOTIDE SEQUENCE [LARGE SCALE GENOMIC DNA]</scope>
    <source>
        <strain evidence="9">cv. Chardonnay</strain>
        <tissue evidence="8">Leaf</tissue>
    </source>
</reference>
<dbReference type="Pfam" id="PF08646">
    <property type="entry name" value="Rep_fac-A_C"/>
    <property type="match status" value="2"/>
</dbReference>
<dbReference type="InterPro" id="IPR040092">
    <property type="entry name" value="TBRG1"/>
</dbReference>
<evidence type="ECO:0000259" key="6">
    <source>
        <dbReference type="Pfam" id="PF08646"/>
    </source>
</evidence>
<proteinExistence type="inferred from homology"/>
<gene>
    <name evidence="8" type="primary">RPA1B_4</name>
    <name evidence="8" type="ORF">CK203_016281</name>
</gene>
<evidence type="ECO:0000259" key="7">
    <source>
        <dbReference type="Pfam" id="PF16900"/>
    </source>
</evidence>
<comment type="similarity">
    <text evidence="1">Belongs to the replication factor A protein 1 family.</text>
</comment>
<dbReference type="InterPro" id="IPR012340">
    <property type="entry name" value="NA-bd_OB-fold"/>
</dbReference>
<keyword evidence="4" id="KW-0862">Zinc</keyword>
<protein>
    <submittedName>
        <fullName evidence="8">Replication protein A 70 kDa DNA-binding subunit B</fullName>
    </submittedName>
</protein>
<feature type="domain" description="Replication factor A C-terminal" evidence="6">
    <location>
        <begin position="300"/>
        <end position="395"/>
    </location>
</feature>
<dbReference type="CDD" id="cd04475">
    <property type="entry name" value="RPA1_DBD_B"/>
    <property type="match status" value="1"/>
</dbReference>